<evidence type="ECO:0000313" key="1">
    <source>
        <dbReference type="EMBL" id="ETK95656.1"/>
    </source>
</evidence>
<dbReference type="EMBL" id="KI684241">
    <property type="protein sequence ID" value="ETK95656.1"/>
    <property type="molecule type" value="Genomic_DNA"/>
</dbReference>
<organism evidence="1">
    <name type="scientific">Phytophthora nicotianae</name>
    <name type="common">Potato buckeye rot agent</name>
    <name type="synonym">Phytophthora parasitica</name>
    <dbReference type="NCBI Taxonomy" id="4792"/>
    <lineage>
        <taxon>Eukaryota</taxon>
        <taxon>Sar</taxon>
        <taxon>Stramenopiles</taxon>
        <taxon>Oomycota</taxon>
        <taxon>Peronosporomycetes</taxon>
        <taxon>Peronosporales</taxon>
        <taxon>Peronosporaceae</taxon>
        <taxon>Phytophthora</taxon>
    </lineage>
</organism>
<accession>W2HME6</accession>
<sequence length="45" mass="4911">ADQGTSPNVSTIGNYGPSILEAPKSDLNTYKRESNVFFTKFMALT</sequence>
<feature type="non-terminal residue" evidence="1">
    <location>
        <position position="1"/>
    </location>
</feature>
<proteinExistence type="predicted"/>
<name>W2HME6_PHYNI</name>
<gene>
    <name evidence="1" type="ORF">L915_01451</name>
</gene>
<dbReference type="Proteomes" id="UP000053236">
    <property type="component" value="Unassembled WGS sequence"/>
</dbReference>
<dbReference type="AlphaFoldDB" id="W2HME6"/>
<reference evidence="1" key="1">
    <citation type="submission" date="2013-11" db="EMBL/GenBank/DDBJ databases">
        <title>The Genome Sequence of Phytophthora parasitica CJ02B3.</title>
        <authorList>
            <consortium name="The Broad Institute Genomics Platform"/>
            <person name="Russ C."/>
            <person name="Tyler B."/>
            <person name="Panabieres F."/>
            <person name="Shan W."/>
            <person name="Tripathy S."/>
            <person name="Grunwald N."/>
            <person name="Machado M."/>
            <person name="Johnson C.S."/>
            <person name="Arredondo F."/>
            <person name="Hong C."/>
            <person name="Coffey M."/>
            <person name="Young S.K."/>
            <person name="Zeng Q."/>
            <person name="Gargeya S."/>
            <person name="Fitzgerald M."/>
            <person name="Abouelleil A."/>
            <person name="Alvarado L."/>
            <person name="Chapman S.B."/>
            <person name="Gainer-Dewar J."/>
            <person name="Goldberg J."/>
            <person name="Griggs A."/>
            <person name="Gujja S."/>
            <person name="Hansen M."/>
            <person name="Howarth C."/>
            <person name="Imamovic A."/>
            <person name="Ireland A."/>
            <person name="Larimer J."/>
            <person name="McCowan C."/>
            <person name="Murphy C."/>
            <person name="Pearson M."/>
            <person name="Poon T.W."/>
            <person name="Priest M."/>
            <person name="Roberts A."/>
            <person name="Saif S."/>
            <person name="Shea T."/>
            <person name="Sykes S."/>
            <person name="Wortman J."/>
            <person name="Nusbaum C."/>
            <person name="Birren B."/>
        </authorList>
    </citation>
    <scope>NUCLEOTIDE SEQUENCE [LARGE SCALE GENOMIC DNA]</scope>
    <source>
        <strain evidence="1">CJ02B3</strain>
    </source>
</reference>
<protein>
    <submittedName>
        <fullName evidence="1">Uncharacterized protein</fullName>
    </submittedName>
</protein>